<reference evidence="14 15" key="1">
    <citation type="submission" date="2013-08" db="EMBL/GenBank/DDBJ databases">
        <title>The genome sequence of Skermanella stibiiresistens.</title>
        <authorList>
            <person name="Zhu W."/>
            <person name="Wang G."/>
        </authorList>
    </citation>
    <scope>NUCLEOTIDE SEQUENCE [LARGE SCALE GENOMIC DNA]</scope>
    <source>
        <strain evidence="14 15">SB22</strain>
    </source>
</reference>
<dbReference type="Pfam" id="PF00485">
    <property type="entry name" value="PRK"/>
    <property type="match status" value="1"/>
</dbReference>
<evidence type="ECO:0000256" key="3">
    <source>
        <dbReference type="ARBA" id="ARBA00012042"/>
    </source>
</evidence>
<dbReference type="EC" id="2.7.1.19" evidence="3"/>
<comment type="catalytic activity">
    <reaction evidence="11">
        <text>D-ribulose 5-phosphate + ATP = D-ribulose 1,5-bisphosphate + ADP + H(+)</text>
        <dbReference type="Rhea" id="RHEA:19365"/>
        <dbReference type="ChEBI" id="CHEBI:15378"/>
        <dbReference type="ChEBI" id="CHEBI:30616"/>
        <dbReference type="ChEBI" id="CHEBI:57870"/>
        <dbReference type="ChEBI" id="CHEBI:58121"/>
        <dbReference type="ChEBI" id="CHEBI:456216"/>
        <dbReference type="EC" id="2.7.1.19"/>
    </reaction>
</comment>
<keyword evidence="12" id="KW-1133">Transmembrane helix</keyword>
<evidence type="ECO:0000256" key="4">
    <source>
        <dbReference type="ARBA" id="ARBA00022531"/>
    </source>
</evidence>
<feature type="transmembrane region" description="Helical" evidence="12">
    <location>
        <begin position="207"/>
        <end position="229"/>
    </location>
</feature>
<feature type="transmembrane region" description="Helical" evidence="12">
    <location>
        <begin position="364"/>
        <end position="384"/>
    </location>
</feature>
<feature type="transmembrane region" description="Helical" evidence="12">
    <location>
        <begin position="274"/>
        <end position="292"/>
    </location>
</feature>
<proteinExistence type="inferred from homology"/>
<dbReference type="PRINTS" id="PR00478">
    <property type="entry name" value="PHRIBLKINASE"/>
</dbReference>
<dbReference type="STRING" id="1385369.N825_34845"/>
<evidence type="ECO:0000256" key="9">
    <source>
        <dbReference type="ARBA" id="ARBA00022840"/>
    </source>
</evidence>
<accession>W9H397</accession>
<feature type="domain" description="Phosphoribulokinase/uridine kinase" evidence="13">
    <location>
        <begin position="402"/>
        <end position="578"/>
    </location>
</feature>
<evidence type="ECO:0000259" key="13">
    <source>
        <dbReference type="Pfam" id="PF00485"/>
    </source>
</evidence>
<evidence type="ECO:0000256" key="8">
    <source>
        <dbReference type="ARBA" id="ARBA00022777"/>
    </source>
</evidence>
<dbReference type="InterPro" id="IPR006083">
    <property type="entry name" value="PRK/URK"/>
</dbReference>
<dbReference type="GO" id="GO:0005524">
    <property type="term" value="F:ATP binding"/>
    <property type="evidence" value="ECO:0007669"/>
    <property type="project" value="UniProtKB-KW"/>
</dbReference>
<evidence type="ECO:0000256" key="10">
    <source>
        <dbReference type="ARBA" id="ARBA00031382"/>
    </source>
</evidence>
<name>W9H397_9PROT</name>
<keyword evidence="7" id="KW-0547">Nucleotide-binding</keyword>
<sequence length="692" mass="76259">MVVIQRAVLRDPLFLTGLSLRVALILVATPLSHEVWFIPFLQNLGAGGFIDPWAAHLAVGGTPMAFPYGPVMLAILAPGVLLGTAIDHLAPGLGAARLGLALTVLALDLAMLRTILRLAPGRRRACVGLYWLSPLVPYICYWHGQLDVVPVLLLLNGLIILAARRMVLAGALLALAVSAKLSMAIGVPFFAIYLISDKRLRPLAPRYWAAFLVIITLLQAPQLLSPAAVEMVFGTPEAAKLYSLAVSFGQGLEVYVVPVAYLLILYATWRVKRISFELLTALLGIGFVLILVLTPASPGWFMWALPFLVLYQLRSGPSGIALVAAFSAMFVGFHLMTSTGARLILTDFDLGQPLASLVVLPQRAIPLVLSLLVATGLILSIQLVREGVLRNDYFRLSRRPLLIGIAGDSGSGKDTLAEVMIGLFGQRSVAHVSGDDYHLWDRHKPLWQVMTHLNPRANNLSQFNRDVRDLANGRAIRSRHYDHATGRMTKPRLVPGSDVVIASGLHALYSPEICECYNLKIFLDMDEMLRRHLKIQRDTTRRGQPVEKVVRSIESRYPDCRRYIHPQAERADIVFSLQPLHPITDDGFVPFNEKLPLKLKVALRPGMHYENVVRILIALCGMHVDVLVNEATNATEVTVEGEVDAEDIAMAVRELVPQMDELLDFAPRWQGGNLGIMQLFVITGAVDALRRR</sequence>
<evidence type="ECO:0000313" key="15">
    <source>
        <dbReference type="Proteomes" id="UP000019486"/>
    </source>
</evidence>
<dbReference type="AlphaFoldDB" id="W9H397"/>
<evidence type="ECO:0000256" key="2">
    <source>
        <dbReference type="ARBA" id="ARBA00009719"/>
    </source>
</evidence>
<keyword evidence="8" id="KW-0418">Kinase</keyword>
<dbReference type="SUPFAM" id="SSF52540">
    <property type="entry name" value="P-loop containing nucleoside triphosphate hydrolases"/>
    <property type="match status" value="1"/>
</dbReference>
<feature type="transmembrane region" description="Helical" evidence="12">
    <location>
        <begin position="320"/>
        <end position="344"/>
    </location>
</feature>
<evidence type="ECO:0000256" key="7">
    <source>
        <dbReference type="ARBA" id="ARBA00022741"/>
    </source>
</evidence>
<feature type="transmembrane region" description="Helical" evidence="12">
    <location>
        <begin position="12"/>
        <end position="29"/>
    </location>
</feature>
<feature type="transmembrane region" description="Helical" evidence="12">
    <location>
        <begin position="66"/>
        <end position="86"/>
    </location>
</feature>
<feature type="transmembrane region" description="Helical" evidence="12">
    <location>
        <begin position="166"/>
        <end position="195"/>
    </location>
</feature>
<evidence type="ECO:0000256" key="12">
    <source>
        <dbReference type="SAM" id="Phobius"/>
    </source>
</evidence>
<dbReference type="InterPro" id="IPR027417">
    <property type="entry name" value="P-loop_NTPase"/>
</dbReference>
<protein>
    <recommendedName>
        <fullName evidence="3">phosphoribulokinase</fullName>
        <ecNumber evidence="3">2.7.1.19</ecNumber>
    </recommendedName>
    <alternativeName>
        <fullName evidence="10">Phosphopentokinase</fullName>
    </alternativeName>
</protein>
<dbReference type="Proteomes" id="UP000019486">
    <property type="component" value="Unassembled WGS sequence"/>
</dbReference>
<keyword evidence="15" id="KW-1185">Reference proteome</keyword>
<evidence type="ECO:0000256" key="5">
    <source>
        <dbReference type="ARBA" id="ARBA00022567"/>
    </source>
</evidence>
<comment type="pathway">
    <text evidence="1">Carbohydrate biosynthesis; Calvin cycle.</text>
</comment>
<dbReference type="Gene3D" id="3.40.50.300">
    <property type="entry name" value="P-loop containing nucleotide triphosphate hydrolases"/>
    <property type="match status" value="1"/>
</dbReference>
<evidence type="ECO:0000256" key="6">
    <source>
        <dbReference type="ARBA" id="ARBA00022679"/>
    </source>
</evidence>
<dbReference type="PANTHER" id="PTHR10285">
    <property type="entry name" value="URIDINE KINASE"/>
    <property type="match status" value="1"/>
</dbReference>
<keyword evidence="6" id="KW-0808">Transferase</keyword>
<dbReference type="GO" id="GO:0019253">
    <property type="term" value="P:reductive pentose-phosphate cycle"/>
    <property type="evidence" value="ECO:0007669"/>
    <property type="project" value="UniProtKB-KW"/>
</dbReference>
<keyword evidence="12" id="KW-0812">Transmembrane</keyword>
<feature type="transmembrane region" description="Helical" evidence="12">
    <location>
        <begin position="98"/>
        <end position="116"/>
    </location>
</feature>
<organism evidence="14 15">
    <name type="scientific">Skermanella stibiiresistens SB22</name>
    <dbReference type="NCBI Taxonomy" id="1385369"/>
    <lineage>
        <taxon>Bacteria</taxon>
        <taxon>Pseudomonadati</taxon>
        <taxon>Pseudomonadota</taxon>
        <taxon>Alphaproteobacteria</taxon>
        <taxon>Rhodospirillales</taxon>
        <taxon>Azospirillaceae</taxon>
        <taxon>Skermanella</taxon>
    </lineage>
</organism>
<evidence type="ECO:0000256" key="1">
    <source>
        <dbReference type="ARBA" id="ARBA00005215"/>
    </source>
</evidence>
<feature type="transmembrane region" description="Helical" evidence="12">
    <location>
        <begin position="241"/>
        <end position="267"/>
    </location>
</feature>
<comment type="similarity">
    <text evidence="2">Belongs to the phosphoribulokinase family.</text>
</comment>
<dbReference type="GO" id="GO:0008974">
    <property type="term" value="F:phosphoribulokinase activity"/>
    <property type="evidence" value="ECO:0007669"/>
    <property type="project" value="UniProtKB-EC"/>
</dbReference>
<keyword evidence="4" id="KW-0602">Photosynthesis</keyword>
<keyword evidence="12" id="KW-0472">Membrane</keyword>
<dbReference type="EMBL" id="AVFL01000007">
    <property type="protein sequence ID" value="EWY40650.1"/>
    <property type="molecule type" value="Genomic_DNA"/>
</dbReference>
<keyword evidence="5" id="KW-0113">Calvin cycle</keyword>
<evidence type="ECO:0000256" key="11">
    <source>
        <dbReference type="ARBA" id="ARBA00047663"/>
    </source>
</evidence>
<keyword evidence="9" id="KW-0067">ATP-binding</keyword>
<comment type="caution">
    <text evidence="14">The sequence shown here is derived from an EMBL/GenBank/DDBJ whole genome shotgun (WGS) entry which is preliminary data.</text>
</comment>
<dbReference type="InterPro" id="IPR006082">
    <property type="entry name" value="PRK"/>
</dbReference>
<evidence type="ECO:0000313" key="14">
    <source>
        <dbReference type="EMBL" id="EWY40650.1"/>
    </source>
</evidence>
<gene>
    <name evidence="14" type="ORF">N825_34845</name>
</gene>
<feature type="transmembrane region" description="Helical" evidence="12">
    <location>
        <begin position="128"/>
        <end position="146"/>
    </location>
</feature>